<evidence type="ECO:0000313" key="13">
    <source>
        <dbReference type="EMBL" id="OBP74238.1"/>
    </source>
</evidence>
<evidence type="ECO:0000256" key="9">
    <source>
        <dbReference type="RuleBase" id="RU365093"/>
    </source>
</evidence>
<reference evidence="14" key="1">
    <citation type="submission" date="2016-06" db="EMBL/GenBank/DDBJ databases">
        <title>NZP2037 Pacbio-Illumina hybrid assembly.</title>
        <authorList>
            <person name="Ramsay J.P."/>
        </authorList>
    </citation>
    <scope>NUCLEOTIDE SEQUENCE [LARGE SCALE GENOMIC DNA]</scope>
    <source>
        <strain evidence="14">R7ANS::ICEMlSym2042</strain>
    </source>
</reference>
<dbReference type="NCBIfam" id="TIGR01843">
    <property type="entry name" value="type_I_hlyD"/>
    <property type="match status" value="1"/>
</dbReference>
<keyword evidence="3 9" id="KW-0813">Transport</keyword>
<dbReference type="Pfam" id="PF26002">
    <property type="entry name" value="Beta-barrel_AprE"/>
    <property type="match status" value="1"/>
</dbReference>
<name>A0A1A5JKM7_RHILI</name>
<evidence type="ECO:0000256" key="3">
    <source>
        <dbReference type="ARBA" id="ARBA00022448"/>
    </source>
</evidence>
<dbReference type="GO" id="GO:0005886">
    <property type="term" value="C:plasma membrane"/>
    <property type="evidence" value="ECO:0007669"/>
    <property type="project" value="UniProtKB-SubCell"/>
</dbReference>
<comment type="subcellular location">
    <subcellularLocation>
        <location evidence="1 9">Cell inner membrane</location>
        <topology evidence="1 9">Single-pass membrane protein</topology>
    </subcellularLocation>
</comment>
<comment type="caution">
    <text evidence="13">The sequence shown here is derived from an EMBL/GenBank/DDBJ whole genome shotgun (WGS) entry which is preliminary data.</text>
</comment>
<evidence type="ECO:0000256" key="8">
    <source>
        <dbReference type="ARBA" id="ARBA00023136"/>
    </source>
</evidence>
<evidence type="ECO:0000256" key="7">
    <source>
        <dbReference type="ARBA" id="ARBA00022989"/>
    </source>
</evidence>
<dbReference type="PANTHER" id="PTHR30386">
    <property type="entry name" value="MEMBRANE FUSION SUBUNIT OF EMRAB-TOLC MULTIDRUG EFFLUX PUMP"/>
    <property type="match status" value="1"/>
</dbReference>
<dbReference type="PRINTS" id="PR01490">
    <property type="entry name" value="RTXTOXIND"/>
</dbReference>
<dbReference type="SUPFAM" id="SSF111369">
    <property type="entry name" value="HlyD-like secretion proteins"/>
    <property type="match status" value="1"/>
</dbReference>
<proteinExistence type="inferred from homology"/>
<dbReference type="InterPro" id="IPR010129">
    <property type="entry name" value="T1SS_HlyD"/>
</dbReference>
<keyword evidence="8 9" id="KW-0472">Membrane</keyword>
<organism evidence="13 14">
    <name type="scientific">Rhizobium loti</name>
    <name type="common">Mesorhizobium loti</name>
    <dbReference type="NCBI Taxonomy" id="381"/>
    <lineage>
        <taxon>Bacteria</taxon>
        <taxon>Pseudomonadati</taxon>
        <taxon>Pseudomonadota</taxon>
        <taxon>Alphaproteobacteria</taxon>
        <taxon>Hyphomicrobiales</taxon>
        <taxon>Phyllobacteriaceae</taxon>
        <taxon>Mesorhizobium</taxon>
    </lineage>
</organism>
<evidence type="ECO:0000259" key="12">
    <source>
        <dbReference type="Pfam" id="PF26002"/>
    </source>
</evidence>
<dbReference type="Gene3D" id="2.40.30.170">
    <property type="match status" value="1"/>
</dbReference>
<sequence>MAAQSLTWEEGNPRTNIRRVAFAGYAATALLVGCLGYWAVSAPLSGAVITQGTISATGGNILIQHPEGGIIEALLVHDGDRVQKAQDLIVLDPTAAQAELNRLTRQSIALRAAAARLEAERDGLDRLAPITKPAPASLQADFEALIREQQKEFDARLARFRSEQSILAQRVAMHRQSVVGLQSQKEAVQQQAEIVKKELGIKTGLLDKGLTNRTEYSQLLRSEADLVGQAGALEANLAAANTQIVEAQEQIERLTTQRVEEALTKLDEVRSNLADVEEQIRAAEAVLRRTTIKAPAAGIVVSSTYNTKGSVIARGEKIMEILPTAPGLIVDARLRPKDVDQVRVGQPAKLRLSALNMRLTPEVSATVAQISADRLIDEATHEPYFRVKLRIAADLPPGVKPEQLYPGTPVEAFINTGDRTFFEYLVRPMLDSFARAFTER</sequence>
<feature type="transmembrane region" description="Helical" evidence="9">
    <location>
        <begin position="20"/>
        <end position="40"/>
    </location>
</feature>
<dbReference type="InterPro" id="IPR050739">
    <property type="entry name" value="MFP"/>
</dbReference>
<dbReference type="InterPro" id="IPR058982">
    <property type="entry name" value="Beta-barrel_AprE"/>
</dbReference>
<feature type="coiled-coil region" evidence="10">
    <location>
        <begin position="230"/>
        <end position="293"/>
    </location>
</feature>
<evidence type="ECO:0000256" key="10">
    <source>
        <dbReference type="SAM" id="Coils"/>
    </source>
</evidence>
<gene>
    <name evidence="13" type="ORF">BAE39_17935</name>
</gene>
<dbReference type="InterPro" id="IPR058781">
    <property type="entry name" value="HH_AprE-like"/>
</dbReference>
<dbReference type="EMBL" id="LZTJ01000023">
    <property type="protein sequence ID" value="OBP74238.1"/>
    <property type="molecule type" value="Genomic_DNA"/>
</dbReference>
<dbReference type="Gene3D" id="2.40.50.100">
    <property type="match status" value="2"/>
</dbReference>
<feature type="domain" description="AprE-like beta-barrel" evidence="12">
    <location>
        <begin position="328"/>
        <end position="417"/>
    </location>
</feature>
<evidence type="ECO:0000256" key="6">
    <source>
        <dbReference type="ARBA" id="ARBA00022692"/>
    </source>
</evidence>
<dbReference type="OrthoDB" id="9810980at2"/>
<dbReference type="GO" id="GO:0015031">
    <property type="term" value="P:protein transport"/>
    <property type="evidence" value="ECO:0007669"/>
    <property type="project" value="InterPro"/>
</dbReference>
<keyword evidence="7 9" id="KW-1133">Transmembrane helix</keyword>
<dbReference type="Proteomes" id="UP000093748">
    <property type="component" value="Unassembled WGS sequence"/>
</dbReference>
<evidence type="ECO:0000256" key="1">
    <source>
        <dbReference type="ARBA" id="ARBA00004377"/>
    </source>
</evidence>
<dbReference type="RefSeq" id="WP_032931372.1">
    <property type="nucleotide sequence ID" value="NZ_LZTH01000001.1"/>
</dbReference>
<comment type="similarity">
    <text evidence="2 9">Belongs to the membrane fusion protein (MFP) (TC 8.A.1) family.</text>
</comment>
<dbReference type="PANTHER" id="PTHR30386:SF17">
    <property type="entry name" value="ALKALINE PROTEASE SECRETION PROTEIN APRE"/>
    <property type="match status" value="1"/>
</dbReference>
<keyword evidence="6 9" id="KW-0812">Transmembrane</keyword>
<feature type="domain" description="AprE-like long alpha-helical hairpin" evidence="11">
    <location>
        <begin position="96"/>
        <end position="285"/>
    </location>
</feature>
<keyword evidence="10" id="KW-0175">Coiled coil</keyword>
<dbReference type="GeneID" id="66682567"/>
<protein>
    <recommendedName>
        <fullName evidence="9">Membrane fusion protein (MFP) family protein</fullName>
    </recommendedName>
</protein>
<evidence type="ECO:0000256" key="4">
    <source>
        <dbReference type="ARBA" id="ARBA00022475"/>
    </source>
</evidence>
<evidence type="ECO:0000259" key="11">
    <source>
        <dbReference type="Pfam" id="PF25994"/>
    </source>
</evidence>
<evidence type="ECO:0000313" key="14">
    <source>
        <dbReference type="Proteomes" id="UP000093748"/>
    </source>
</evidence>
<dbReference type="Pfam" id="PF25994">
    <property type="entry name" value="HH_AprE"/>
    <property type="match status" value="1"/>
</dbReference>
<keyword evidence="4 9" id="KW-1003">Cell membrane</keyword>
<keyword evidence="5 9" id="KW-0997">Cell inner membrane</keyword>
<dbReference type="AlphaFoldDB" id="A0A1A5JKM7"/>
<accession>A0A1A5JKM7</accession>
<evidence type="ECO:0000256" key="5">
    <source>
        <dbReference type="ARBA" id="ARBA00022519"/>
    </source>
</evidence>
<evidence type="ECO:0000256" key="2">
    <source>
        <dbReference type="ARBA" id="ARBA00009477"/>
    </source>
</evidence>